<keyword evidence="2" id="KW-0326">Glycosidase</keyword>
<feature type="domain" description="Glycosyl-hydrolase 97 catalytic" evidence="3">
    <location>
        <begin position="280"/>
        <end position="407"/>
    </location>
</feature>
<dbReference type="PANTHER" id="PTHR35803:SF2">
    <property type="entry name" value="RETAINING ALPHA-GALACTOSIDASE"/>
    <property type="match status" value="1"/>
</dbReference>
<dbReference type="OrthoDB" id="57532at2"/>
<dbReference type="InterPro" id="IPR008979">
    <property type="entry name" value="Galactose-bd-like_sf"/>
</dbReference>
<evidence type="ECO:0000256" key="2">
    <source>
        <dbReference type="ARBA" id="ARBA00023295"/>
    </source>
</evidence>
<reference evidence="6 7" key="1">
    <citation type="submission" date="2018-07" db="EMBL/GenBank/DDBJ databases">
        <title>Genomic Encyclopedia of Type Strains, Phase III (KMG-III): the genomes of soil and plant-associated and newly described type strains.</title>
        <authorList>
            <person name="Whitman W."/>
        </authorList>
    </citation>
    <scope>NUCLEOTIDE SEQUENCE [LARGE SCALE GENOMIC DNA]</scope>
    <source>
        <strain evidence="6 7">CECT 8236</strain>
    </source>
</reference>
<evidence type="ECO:0000313" key="7">
    <source>
        <dbReference type="Proteomes" id="UP000256869"/>
    </source>
</evidence>
<dbReference type="EMBL" id="QRDY01000004">
    <property type="protein sequence ID" value="RED63043.1"/>
    <property type="molecule type" value="Genomic_DNA"/>
</dbReference>
<dbReference type="InterPro" id="IPR017853">
    <property type="entry name" value="GH"/>
</dbReference>
<comment type="caution">
    <text evidence="6">The sequence shown here is derived from an EMBL/GenBank/DDBJ whole genome shotgun (WGS) entry which is preliminary data.</text>
</comment>
<gene>
    <name evidence="6" type="ORF">DFP95_10436</name>
</gene>
<dbReference type="InterPro" id="IPR013785">
    <property type="entry name" value="Aldolase_TIM"/>
</dbReference>
<dbReference type="InterPro" id="IPR052720">
    <property type="entry name" value="Glycosyl_hydrolase_97"/>
</dbReference>
<feature type="domain" description="Glycosyl-hydrolase 97 C-terminal oligomerisation" evidence="5">
    <location>
        <begin position="493"/>
        <end position="582"/>
    </location>
</feature>
<dbReference type="GO" id="GO:0030246">
    <property type="term" value="F:carbohydrate binding"/>
    <property type="evidence" value="ECO:0007669"/>
    <property type="project" value="InterPro"/>
</dbReference>
<dbReference type="InterPro" id="IPR013780">
    <property type="entry name" value="Glyco_hydro_b"/>
</dbReference>
<dbReference type="Pfam" id="PF10566">
    <property type="entry name" value="Glyco_hydro_97"/>
    <property type="match status" value="1"/>
</dbReference>
<protein>
    <submittedName>
        <fullName evidence="6">Alpha-glucosidase</fullName>
    </submittedName>
</protein>
<dbReference type="SUPFAM" id="SSF51445">
    <property type="entry name" value="(Trans)glycosidases"/>
    <property type="match status" value="1"/>
</dbReference>
<feature type="domain" description="Glycosyl-hydrolase 97 N-terminal" evidence="4">
    <location>
        <begin position="5"/>
        <end position="252"/>
    </location>
</feature>
<accession>A0A3D9IMN9</accession>
<keyword evidence="7" id="KW-1185">Reference proteome</keyword>
<dbReference type="Proteomes" id="UP000256869">
    <property type="component" value="Unassembled WGS sequence"/>
</dbReference>
<dbReference type="GO" id="GO:0016798">
    <property type="term" value="F:hydrolase activity, acting on glycosyl bonds"/>
    <property type="evidence" value="ECO:0007669"/>
    <property type="project" value="UniProtKB-KW"/>
</dbReference>
<dbReference type="Gene3D" id="2.70.98.10">
    <property type="match status" value="1"/>
</dbReference>
<evidence type="ECO:0000259" key="4">
    <source>
        <dbReference type="Pfam" id="PF14508"/>
    </source>
</evidence>
<evidence type="ECO:0000259" key="5">
    <source>
        <dbReference type="Pfam" id="PF14509"/>
    </source>
</evidence>
<dbReference type="SUPFAM" id="SSF49785">
    <property type="entry name" value="Galactose-binding domain-like"/>
    <property type="match status" value="1"/>
</dbReference>
<proteinExistence type="predicted"/>
<sequence length="852" mass="96108">MWKLYSPNHAVCITVRENAEKELGYAVERNGKAVIEQSKLGFESDLQNFTKGFRFIEEARTVVDETYSLPAGKKAVYSNHANELTLRFECGAYTFVLCARAYDDGAAFRYQVLSDVEKPMQVIREATNFNLAETYNDLWLQHLQSSYEATYDHTQWEDKAGRDYGMPSLFHAENGGWVMLTEAQVYNTNSSYCSCHLRGAGGRSMSLEFAPEEMGRPLSCKLPFSSPWRVIVATDDLNEMVNTTMNYNLNPPSTMEDTSWIRPGRCLWGWWEYMNSAQLYTEQKRYVDYAAGVGFEGLTVDADWDITWLKQLCDYAHSKGIVVWLWSAMQYIDTPETAREKIGLWASCGVDGLKVDFFQNDSQITMGHYEMIANVMTEHRLMINFHGATKCMGEGRTWPNFMTAEGILGLEHHMWSYLPNAEHNCTVPFTRNVVGPMDYTPTGFSNKNRNTTLAHQMALSVVFESGAAHIAASIYYLEAWRGTDFLRRMKPVYDEVKVLSGYPGHHAAILRRSKEEWLIGCITNEAMIVRLQMDFLPEGEFVAEVYEDDSSGEMMKVRSFKVTSETVIELPLKKSGGAGIYIAKEILPLPKGIESGYMSAARSEYLAQEAQTRQGSEPVVYENDQQAVLLTLNSRLVFSVKTTAEPQTIRLFYAAKEPWKVRISDGINQVEMDIPQSGSVKIFMTKDVVFPFSGGENALTIERIAGSVPALEKIHIIDNKPRPELYVPVGQGILSGGAEFVLDASGEEKVTGLGNGGELKFDSITLPKDGYYLMRFEYCAGESRDLSVEVNGGAHTYRTNLHTTDGWEFPTWSIKDQREIRIRMQAGKNTLRLYNDQGRAAHIYGLAITADD</sequence>
<keyword evidence="1" id="KW-0378">Hydrolase</keyword>
<dbReference type="InterPro" id="IPR019563">
    <property type="entry name" value="GH97_catalytic"/>
</dbReference>
<dbReference type="InterPro" id="IPR029483">
    <property type="entry name" value="GH97_C"/>
</dbReference>
<evidence type="ECO:0000259" key="3">
    <source>
        <dbReference type="Pfam" id="PF10566"/>
    </source>
</evidence>
<dbReference type="Pfam" id="PF14508">
    <property type="entry name" value="GH97_N"/>
    <property type="match status" value="1"/>
</dbReference>
<dbReference type="AlphaFoldDB" id="A0A3D9IMN9"/>
<organism evidence="6 7">
    <name type="scientific">Cohnella lupini</name>
    <dbReference type="NCBI Taxonomy" id="1294267"/>
    <lineage>
        <taxon>Bacteria</taxon>
        <taxon>Bacillati</taxon>
        <taxon>Bacillota</taxon>
        <taxon>Bacilli</taxon>
        <taxon>Bacillales</taxon>
        <taxon>Paenibacillaceae</taxon>
        <taxon>Cohnella</taxon>
    </lineage>
</organism>
<dbReference type="Gene3D" id="3.20.20.70">
    <property type="entry name" value="Aldolase class I"/>
    <property type="match status" value="1"/>
</dbReference>
<evidence type="ECO:0000313" key="6">
    <source>
        <dbReference type="EMBL" id="RED63043.1"/>
    </source>
</evidence>
<dbReference type="Gene3D" id="2.60.120.260">
    <property type="entry name" value="Galactose-binding domain-like"/>
    <property type="match status" value="1"/>
</dbReference>
<dbReference type="Gene3D" id="2.60.40.1180">
    <property type="entry name" value="Golgi alpha-mannosidase II"/>
    <property type="match status" value="1"/>
</dbReference>
<dbReference type="PANTHER" id="PTHR35803">
    <property type="entry name" value="GLUCAN 1,4-ALPHA-GLUCOSIDASE SUSB-RELATED"/>
    <property type="match status" value="1"/>
</dbReference>
<dbReference type="RefSeq" id="WP_115992342.1">
    <property type="nucleotide sequence ID" value="NZ_QRDY01000004.1"/>
</dbReference>
<dbReference type="InterPro" id="IPR029486">
    <property type="entry name" value="GH97_N"/>
</dbReference>
<dbReference type="Pfam" id="PF14509">
    <property type="entry name" value="GH97_C"/>
    <property type="match status" value="1"/>
</dbReference>
<evidence type="ECO:0000256" key="1">
    <source>
        <dbReference type="ARBA" id="ARBA00022801"/>
    </source>
</evidence>
<dbReference type="InterPro" id="IPR014718">
    <property type="entry name" value="GH-type_carb-bd"/>
</dbReference>
<name>A0A3D9IMN9_9BACL</name>